<evidence type="ECO:0000256" key="3">
    <source>
        <dbReference type="ARBA" id="ARBA00023274"/>
    </source>
</evidence>
<dbReference type="InterPro" id="IPR014721">
    <property type="entry name" value="Ribsml_uS5_D2-typ_fold_subgr"/>
</dbReference>
<evidence type="ECO:0000313" key="8">
    <source>
        <dbReference type="Proteomes" id="UP000295391"/>
    </source>
</evidence>
<evidence type="ECO:0000256" key="4">
    <source>
        <dbReference type="ARBA" id="ARBA00035259"/>
    </source>
</evidence>
<dbReference type="EMBL" id="SNYR01000001">
    <property type="protein sequence ID" value="TDQ66161.1"/>
    <property type="molecule type" value="Genomic_DNA"/>
</dbReference>
<comment type="caution">
    <text evidence="7">The sequence shown here is derived from an EMBL/GenBank/DDBJ whole genome shotgun (WGS) entry which is preliminary data.</text>
</comment>
<organism evidence="7 8">
    <name type="scientific">Maritalea mobilis</name>
    <dbReference type="NCBI Taxonomy" id="483324"/>
    <lineage>
        <taxon>Bacteria</taxon>
        <taxon>Pseudomonadati</taxon>
        <taxon>Pseudomonadota</taxon>
        <taxon>Alphaproteobacteria</taxon>
        <taxon>Hyphomicrobiales</taxon>
        <taxon>Devosiaceae</taxon>
        <taxon>Maritalea</taxon>
    </lineage>
</organism>
<reference evidence="7 8" key="1">
    <citation type="submission" date="2019-03" db="EMBL/GenBank/DDBJ databases">
        <title>Genomic Encyclopedia of Type Strains, Phase III (KMG-III): the genomes of soil and plant-associated and newly described type strains.</title>
        <authorList>
            <person name="Whitman W."/>
        </authorList>
    </citation>
    <scope>NUCLEOTIDE SEQUENCE [LARGE SCALE GENOMIC DNA]</scope>
    <source>
        <strain evidence="7 8">CGMCC 1.7002</strain>
    </source>
</reference>
<name>A0A4R6VRW3_9HYPH</name>
<keyword evidence="2 5" id="KW-0689">Ribosomal protein</keyword>
<dbReference type="Proteomes" id="UP000295391">
    <property type="component" value="Unassembled WGS sequence"/>
</dbReference>
<dbReference type="InterPro" id="IPR000754">
    <property type="entry name" value="Ribosomal_uS9"/>
</dbReference>
<proteinExistence type="inferred from homology"/>
<dbReference type="PANTHER" id="PTHR21569:SF1">
    <property type="entry name" value="SMALL RIBOSOMAL SUBUNIT PROTEIN US9M"/>
    <property type="match status" value="1"/>
</dbReference>
<accession>A0A4R6VRW3</accession>
<gene>
    <name evidence="5" type="primary">rpsI</name>
    <name evidence="7" type="ORF">ATL17_0147</name>
</gene>
<dbReference type="Gene3D" id="3.30.230.10">
    <property type="match status" value="1"/>
</dbReference>
<protein>
    <recommendedName>
        <fullName evidence="4 5">Small ribosomal subunit protein uS9</fullName>
    </recommendedName>
</protein>
<dbReference type="GO" id="GO:0006412">
    <property type="term" value="P:translation"/>
    <property type="evidence" value="ECO:0007669"/>
    <property type="project" value="UniProtKB-UniRule"/>
</dbReference>
<dbReference type="PANTHER" id="PTHR21569">
    <property type="entry name" value="RIBOSOMAL PROTEIN S9"/>
    <property type="match status" value="1"/>
</dbReference>
<evidence type="ECO:0000256" key="6">
    <source>
        <dbReference type="RuleBase" id="RU003815"/>
    </source>
</evidence>
<evidence type="ECO:0000256" key="1">
    <source>
        <dbReference type="ARBA" id="ARBA00005251"/>
    </source>
</evidence>
<dbReference type="GO" id="GO:0022627">
    <property type="term" value="C:cytosolic small ribosomal subunit"/>
    <property type="evidence" value="ECO:0007669"/>
    <property type="project" value="TreeGrafter"/>
</dbReference>
<dbReference type="InterPro" id="IPR020568">
    <property type="entry name" value="Ribosomal_Su5_D2-typ_SF"/>
</dbReference>
<dbReference type="InterPro" id="IPR020574">
    <property type="entry name" value="Ribosomal_uS9_CS"/>
</dbReference>
<dbReference type="GO" id="GO:0003735">
    <property type="term" value="F:structural constituent of ribosome"/>
    <property type="evidence" value="ECO:0007669"/>
    <property type="project" value="InterPro"/>
</dbReference>
<dbReference type="InterPro" id="IPR023035">
    <property type="entry name" value="Ribosomal_uS9_bac/plastid"/>
</dbReference>
<comment type="similarity">
    <text evidence="1 5 6">Belongs to the universal ribosomal protein uS9 family.</text>
</comment>
<dbReference type="FunFam" id="3.30.230.10:FF:000001">
    <property type="entry name" value="30S ribosomal protein S9"/>
    <property type="match status" value="1"/>
</dbReference>
<keyword evidence="3 5" id="KW-0687">Ribonucleoprotein</keyword>
<dbReference type="RefSeq" id="WP_133570877.1">
    <property type="nucleotide sequence ID" value="NZ_SNYR01000001.1"/>
</dbReference>
<dbReference type="PROSITE" id="PS00360">
    <property type="entry name" value="RIBOSOMAL_S9"/>
    <property type="match status" value="1"/>
</dbReference>
<evidence type="ECO:0000256" key="5">
    <source>
        <dbReference type="HAMAP-Rule" id="MF_00532"/>
    </source>
</evidence>
<dbReference type="HAMAP" id="MF_00532_B">
    <property type="entry name" value="Ribosomal_uS9_B"/>
    <property type="match status" value="1"/>
</dbReference>
<dbReference type="OrthoDB" id="9803965at2"/>
<dbReference type="AlphaFoldDB" id="A0A4R6VRW3"/>
<sequence>MAEQETINSLEELGEVNTAVAADDAPVHVQKLDEHGRAYATGKRKDAIARVWIKPGAGKITVNGREMNAYFARPVLQMVLQQPIVAAERKDQYDIVATVSGGGLSGQAGAVRHGISKALTYFEPELRAVLKKGGFLTRDSRVVERKKFGRAKARRSFQFSKR</sequence>
<dbReference type="SUPFAM" id="SSF54211">
    <property type="entry name" value="Ribosomal protein S5 domain 2-like"/>
    <property type="match status" value="1"/>
</dbReference>
<evidence type="ECO:0000313" key="7">
    <source>
        <dbReference type="EMBL" id="TDQ66161.1"/>
    </source>
</evidence>
<dbReference type="Pfam" id="PF00380">
    <property type="entry name" value="Ribosomal_S9"/>
    <property type="match status" value="1"/>
</dbReference>
<dbReference type="NCBIfam" id="NF001099">
    <property type="entry name" value="PRK00132.1"/>
    <property type="match status" value="1"/>
</dbReference>
<evidence type="ECO:0000256" key="2">
    <source>
        <dbReference type="ARBA" id="ARBA00022980"/>
    </source>
</evidence>
<keyword evidence="8" id="KW-1185">Reference proteome</keyword>
<dbReference type="GO" id="GO:0003723">
    <property type="term" value="F:RNA binding"/>
    <property type="evidence" value="ECO:0007669"/>
    <property type="project" value="TreeGrafter"/>
</dbReference>